<sequence>MVQLIPVPDLEALLPPLLACLATASASLKPPPAISLLLSPILRQRVLLLSDPSPSESWVPLLCWNSDKASQLLEIVRTDRFELHPVSGEVECKDIDPVQFRKLDEETVHAKVVLKELELVVVYLWCVGDVEGCGDGWRVAEVTVFDGGQECKEKWYDSVSAADQTSLAAPLQPSTANGKDMRDYHNAHDRAVDNDNGDDDAYWRQYDGISAPQTPPPPQLPSPTFYNIVGSNGHRRVASEEEYFARYAQVQSTLDNDDDNREPATFEYKFERAANQHLNKSSACLMAPTTQRVDQTSLPEPPSSISRYASTGNIMESPFSRPLPSFSSSSSVVARLEETAALGFWVDTGVKQHISASIKSLFRVARVAGIGYEKFARLLKNELRGSVLLEDDGTRGPYQYISSCFYGLLRPARMAGIDAAEIERIVTTELTVLEMIGDEDTGIVGAS</sequence>
<reference evidence="1" key="1">
    <citation type="submission" date="2021-03" db="EMBL/GenBank/DDBJ databases">
        <title>Comparative genomics and phylogenomic investigation of the class Geoglossomycetes provide insights into ecological specialization and systematics.</title>
        <authorList>
            <person name="Melie T."/>
            <person name="Pirro S."/>
            <person name="Miller A.N."/>
            <person name="Quandt A."/>
        </authorList>
    </citation>
    <scope>NUCLEOTIDE SEQUENCE</scope>
    <source>
        <strain evidence="1">GBOQ0MN5Z8</strain>
    </source>
</reference>
<dbReference type="EMBL" id="JAGHQL010000010">
    <property type="protein sequence ID" value="KAH0545031.1"/>
    <property type="molecule type" value="Genomic_DNA"/>
</dbReference>
<evidence type="ECO:0000313" key="2">
    <source>
        <dbReference type="Proteomes" id="UP000698800"/>
    </source>
</evidence>
<dbReference type="AlphaFoldDB" id="A0A9P8IEJ7"/>
<proteinExistence type="predicted"/>
<dbReference type="Proteomes" id="UP000698800">
    <property type="component" value="Unassembled WGS sequence"/>
</dbReference>
<dbReference type="OrthoDB" id="5578001at2759"/>
<name>A0A9P8IEJ7_9PEZI</name>
<gene>
    <name evidence="1" type="ORF">FGG08_000802</name>
</gene>
<evidence type="ECO:0000313" key="1">
    <source>
        <dbReference type="EMBL" id="KAH0545031.1"/>
    </source>
</evidence>
<organism evidence="1 2">
    <name type="scientific">Glutinoglossum americanum</name>
    <dbReference type="NCBI Taxonomy" id="1670608"/>
    <lineage>
        <taxon>Eukaryota</taxon>
        <taxon>Fungi</taxon>
        <taxon>Dikarya</taxon>
        <taxon>Ascomycota</taxon>
        <taxon>Pezizomycotina</taxon>
        <taxon>Geoglossomycetes</taxon>
        <taxon>Geoglossales</taxon>
        <taxon>Geoglossaceae</taxon>
        <taxon>Glutinoglossum</taxon>
    </lineage>
</organism>
<keyword evidence="2" id="KW-1185">Reference proteome</keyword>
<protein>
    <submittedName>
        <fullName evidence="1">Uncharacterized protein</fullName>
    </submittedName>
</protein>
<comment type="caution">
    <text evidence="1">The sequence shown here is derived from an EMBL/GenBank/DDBJ whole genome shotgun (WGS) entry which is preliminary data.</text>
</comment>
<accession>A0A9P8IEJ7</accession>